<protein>
    <submittedName>
        <fullName evidence="2">Quinol monooxygenase YgiN</fullName>
    </submittedName>
</protein>
<feature type="domain" description="ABM" evidence="1">
    <location>
        <begin position="2"/>
        <end position="92"/>
    </location>
</feature>
<dbReference type="GeneID" id="301849069"/>
<proteinExistence type="predicted"/>
<dbReference type="InterPro" id="IPR007138">
    <property type="entry name" value="ABM_dom"/>
</dbReference>
<keyword evidence="2" id="KW-0560">Oxidoreductase</keyword>
<dbReference type="Pfam" id="PF03992">
    <property type="entry name" value="ABM"/>
    <property type="match status" value="1"/>
</dbReference>
<keyword evidence="2" id="KW-0503">Monooxygenase</keyword>
<dbReference type="Gene3D" id="3.30.70.100">
    <property type="match status" value="1"/>
</dbReference>
<dbReference type="RefSeq" id="WP_123687481.1">
    <property type="nucleotide sequence ID" value="NZ_RKHY01000002.1"/>
</dbReference>
<dbReference type="SUPFAM" id="SSF54909">
    <property type="entry name" value="Dimeric alpha+beta barrel"/>
    <property type="match status" value="1"/>
</dbReference>
<organism evidence="2 3">
    <name type="scientific">Amycolatopsis thermoflava</name>
    <dbReference type="NCBI Taxonomy" id="84480"/>
    <lineage>
        <taxon>Bacteria</taxon>
        <taxon>Bacillati</taxon>
        <taxon>Actinomycetota</taxon>
        <taxon>Actinomycetes</taxon>
        <taxon>Pseudonocardiales</taxon>
        <taxon>Pseudonocardiaceae</taxon>
        <taxon>Amycolatopsis</taxon>
        <taxon>Amycolatopsis methanolica group</taxon>
    </lineage>
</organism>
<dbReference type="EMBL" id="RKHY01000002">
    <property type="protein sequence ID" value="ROS32100.1"/>
    <property type="molecule type" value="Genomic_DNA"/>
</dbReference>
<accession>A0A3N2G6S0</accession>
<keyword evidence="3" id="KW-1185">Reference proteome</keyword>
<comment type="caution">
    <text evidence="2">The sequence shown here is derived from an EMBL/GenBank/DDBJ whole genome shotgun (WGS) entry which is preliminary data.</text>
</comment>
<evidence type="ECO:0000259" key="1">
    <source>
        <dbReference type="PROSITE" id="PS51725"/>
    </source>
</evidence>
<dbReference type="GO" id="GO:0004497">
    <property type="term" value="F:monooxygenase activity"/>
    <property type="evidence" value="ECO:0007669"/>
    <property type="project" value="UniProtKB-KW"/>
</dbReference>
<evidence type="ECO:0000313" key="3">
    <source>
        <dbReference type="Proteomes" id="UP000274843"/>
    </source>
</evidence>
<reference evidence="2 3" key="1">
    <citation type="submission" date="2018-11" db="EMBL/GenBank/DDBJ databases">
        <title>Sequencing the genomes of 1000 actinobacteria strains.</title>
        <authorList>
            <person name="Klenk H.-P."/>
        </authorList>
    </citation>
    <scope>NUCLEOTIDE SEQUENCE [LARGE SCALE GENOMIC DNA]</scope>
    <source>
        <strain evidence="2 3">DSM 44348</strain>
    </source>
</reference>
<gene>
    <name evidence="2" type="ORF">EDD35_7843</name>
</gene>
<name>A0A3N2G6S0_9PSEU</name>
<sequence>MVTEIAHIRVRPGAEAAFEKAVAEAAPLFRAAEGCHGIRLVRSVEVPSLYRLLVEWETVEHHTVTFRGSAGFARWRELAGPHFAAPPEVEHVADVLEP</sequence>
<dbReference type="AlphaFoldDB" id="A0A3N2G6S0"/>
<dbReference type="Proteomes" id="UP000274843">
    <property type="component" value="Unassembled WGS sequence"/>
</dbReference>
<dbReference type="PROSITE" id="PS51725">
    <property type="entry name" value="ABM"/>
    <property type="match status" value="1"/>
</dbReference>
<evidence type="ECO:0000313" key="2">
    <source>
        <dbReference type="EMBL" id="ROS32100.1"/>
    </source>
</evidence>
<dbReference type="InterPro" id="IPR011008">
    <property type="entry name" value="Dimeric_a/b-barrel"/>
</dbReference>